<dbReference type="EMBL" id="CP046401">
    <property type="protein sequence ID" value="QGY48226.1"/>
    <property type="molecule type" value="Genomic_DNA"/>
</dbReference>
<dbReference type="Pfam" id="PF13088">
    <property type="entry name" value="BNR_2"/>
    <property type="match status" value="1"/>
</dbReference>
<protein>
    <submittedName>
        <fullName evidence="2">Sialidase</fullName>
    </submittedName>
</protein>
<dbReference type="PANTHER" id="PTHR43752:SF2">
    <property type="entry name" value="BNR_ASP-BOX REPEAT FAMILY PROTEIN"/>
    <property type="match status" value="1"/>
</dbReference>
<dbReference type="InterPro" id="IPR011040">
    <property type="entry name" value="Sialidase"/>
</dbReference>
<sequence length="338" mass="38137">MIYLISVSVMFAFFSCQNTPAPEDVKAEVLTAEFIYETAPFPQCHASTIVETEDGFLASWFGGTREKNPDVCIYTSALTDGRWSTPVLVADGIINDTLRYPCWNPVLFKTNNGEIVLYYKVGPSPREWWGLYKVSADNGNTWSDAVEIPDNLLGPIKNKPENLSDGTILYPTSFETREKWNIYVETSDEDLENWKKVDIDNNGFNAIQPTILFYSEGKIQMLCRSKEKKIVETWSSDNGKTWSPVEATSLVNNNSGIDAVTIKNGLHLLISNPVEKGRNKIDVKISADGKNWFDLIVLEDQPEGEFSYPAIIEGSDGTIHITYTYNRKTVKYVHLKLM</sequence>
<dbReference type="KEGG" id="mcos:GM418_26135"/>
<name>A0A6I6JYH8_9BACT</name>
<dbReference type="PANTHER" id="PTHR43752">
    <property type="entry name" value="BNR/ASP-BOX REPEAT FAMILY PROTEIN"/>
    <property type="match status" value="1"/>
</dbReference>
<dbReference type="SUPFAM" id="SSF50939">
    <property type="entry name" value="Sialidases"/>
    <property type="match status" value="1"/>
</dbReference>
<dbReference type="Proteomes" id="UP000428260">
    <property type="component" value="Chromosome"/>
</dbReference>
<evidence type="ECO:0000313" key="2">
    <source>
        <dbReference type="EMBL" id="QGY48226.1"/>
    </source>
</evidence>
<dbReference type="InterPro" id="IPR036278">
    <property type="entry name" value="Sialidase_sf"/>
</dbReference>
<proteinExistence type="predicted"/>
<keyword evidence="3" id="KW-1185">Reference proteome</keyword>
<dbReference type="CDD" id="cd15482">
    <property type="entry name" value="Sialidase_non-viral"/>
    <property type="match status" value="1"/>
</dbReference>
<accession>A0A6I6JYH8</accession>
<feature type="domain" description="Sialidase" evidence="1">
    <location>
        <begin position="56"/>
        <end position="321"/>
    </location>
</feature>
<evidence type="ECO:0000313" key="3">
    <source>
        <dbReference type="Proteomes" id="UP000428260"/>
    </source>
</evidence>
<evidence type="ECO:0000259" key="1">
    <source>
        <dbReference type="Pfam" id="PF13088"/>
    </source>
</evidence>
<dbReference type="AlphaFoldDB" id="A0A6I6JYH8"/>
<reference evidence="2 3" key="1">
    <citation type="submission" date="2019-11" db="EMBL/GenBank/DDBJ databases">
        <authorList>
            <person name="Zheng R.K."/>
            <person name="Sun C.M."/>
        </authorList>
    </citation>
    <scope>NUCLEOTIDE SEQUENCE [LARGE SCALE GENOMIC DNA]</scope>
    <source>
        <strain evidence="2 3">WC007</strain>
    </source>
</reference>
<dbReference type="Gene3D" id="2.120.10.10">
    <property type="match status" value="1"/>
</dbReference>
<gene>
    <name evidence="2" type="ORF">GM418_26135</name>
</gene>
<organism evidence="2 3">
    <name type="scientific">Maribellus comscasis</name>
    <dbReference type="NCBI Taxonomy" id="2681766"/>
    <lineage>
        <taxon>Bacteria</taxon>
        <taxon>Pseudomonadati</taxon>
        <taxon>Bacteroidota</taxon>
        <taxon>Bacteroidia</taxon>
        <taxon>Marinilabiliales</taxon>
        <taxon>Prolixibacteraceae</taxon>
        <taxon>Maribellus</taxon>
    </lineage>
</organism>